<dbReference type="EMBL" id="KK122591">
    <property type="protein sequence ID" value="KFM83076.1"/>
    <property type="molecule type" value="Genomic_DNA"/>
</dbReference>
<proteinExistence type="predicted"/>
<dbReference type="AlphaFoldDB" id="A0A087V0D7"/>
<dbReference type="Proteomes" id="UP000054359">
    <property type="component" value="Unassembled WGS sequence"/>
</dbReference>
<sequence>MILNSRDSEPAFLCVLLLRFTQNHSESLNCPRF</sequence>
<feature type="non-terminal residue" evidence="1">
    <location>
        <position position="33"/>
    </location>
</feature>
<evidence type="ECO:0000313" key="2">
    <source>
        <dbReference type="Proteomes" id="UP000054359"/>
    </source>
</evidence>
<accession>A0A087V0D7</accession>
<keyword evidence="2" id="KW-1185">Reference proteome</keyword>
<reference evidence="1 2" key="1">
    <citation type="submission" date="2013-11" db="EMBL/GenBank/DDBJ databases">
        <title>Genome sequencing of Stegodyphus mimosarum.</title>
        <authorList>
            <person name="Bechsgaard J."/>
        </authorList>
    </citation>
    <scope>NUCLEOTIDE SEQUENCE [LARGE SCALE GENOMIC DNA]</scope>
</reference>
<name>A0A087V0D7_STEMI</name>
<organism evidence="1 2">
    <name type="scientific">Stegodyphus mimosarum</name>
    <name type="common">African social velvet spider</name>
    <dbReference type="NCBI Taxonomy" id="407821"/>
    <lineage>
        <taxon>Eukaryota</taxon>
        <taxon>Metazoa</taxon>
        <taxon>Ecdysozoa</taxon>
        <taxon>Arthropoda</taxon>
        <taxon>Chelicerata</taxon>
        <taxon>Arachnida</taxon>
        <taxon>Araneae</taxon>
        <taxon>Araneomorphae</taxon>
        <taxon>Entelegynae</taxon>
        <taxon>Eresoidea</taxon>
        <taxon>Eresidae</taxon>
        <taxon>Stegodyphus</taxon>
    </lineage>
</organism>
<evidence type="ECO:0000313" key="1">
    <source>
        <dbReference type="EMBL" id="KFM83076.1"/>
    </source>
</evidence>
<gene>
    <name evidence="1" type="ORF">X975_20315</name>
</gene>
<protein>
    <submittedName>
        <fullName evidence="1">Uncharacterized protein</fullName>
    </submittedName>
</protein>